<dbReference type="Proteomes" id="UP001165986">
    <property type="component" value="Unassembled WGS sequence"/>
</dbReference>
<dbReference type="PANTHER" id="PTHR47470">
    <property type="entry name" value="CHOLESTEROL OXIDASE"/>
    <property type="match status" value="1"/>
</dbReference>
<evidence type="ECO:0000313" key="19">
    <source>
        <dbReference type="Proteomes" id="UP001165986"/>
    </source>
</evidence>
<organism evidence="18 19">
    <name type="scientific">Komarekiella delphini-convector SJRDD-AB1</name>
    <dbReference type="NCBI Taxonomy" id="2593771"/>
    <lineage>
        <taxon>Bacteria</taxon>
        <taxon>Bacillati</taxon>
        <taxon>Cyanobacteriota</taxon>
        <taxon>Cyanophyceae</taxon>
        <taxon>Nostocales</taxon>
        <taxon>Nostocaceae</taxon>
        <taxon>Komarekiella</taxon>
        <taxon>Komarekiella delphini-convector</taxon>
    </lineage>
</organism>
<dbReference type="EC" id="5.3.3.1" evidence="11"/>
<keyword evidence="7" id="KW-0443">Lipid metabolism</keyword>
<keyword evidence="4" id="KW-0285">Flavoprotein</keyword>
<sequence>MLDKKPYGRRNFLQSAALFSAGLMTSLGTANLARASDESVDALVIGSGFGGAVAALRLGQAGIKTLLIERGRRWPITPEQNTFATFRQPDGRAAWLSPVTFFGDRVPIYTGVLETKIENGVAVLCGAGVGGGSLVYNGYTYQPPRELFYRVFPKDIDYDQMDTVYYPRVRSVLKPAIIPQDILASSYYLSTRLFLKQGADAGLPSRLLDVAVDWDVIRQEIQGTKVPGAIVGEHWYGINSGAKNSLDRNYLAQAEQTGNVEILPLHLATTISEVPGHGYRVSCNQINEYGEIVASKTITCRYLFLAAGSMGTSALLVKAKATGTLPRLNNYIGLEWGTNGDALAGRSGLPKPTNPGQGGPGTSVIEYFDNPFGPIAIQLAPLWNAPDGFLQTVSFAIPSVKGKFNYDYTTGSVKLNWPDSGNGTGDPKVLQLTKFAFKLLDRKNAISSFQPQTDVALGSHSYQKNPVKSGAIFTLTAHPLGGAVLGKACDFYGRVSGYQRLYVVDSALIPGSTGCTNPSFTIAALAERCLERILAEDIVIRNS</sequence>
<evidence type="ECO:0000256" key="5">
    <source>
        <dbReference type="ARBA" id="ARBA00022827"/>
    </source>
</evidence>
<dbReference type="InterPro" id="IPR006311">
    <property type="entry name" value="TAT_signal"/>
</dbReference>
<evidence type="ECO:0000259" key="16">
    <source>
        <dbReference type="Pfam" id="PF00732"/>
    </source>
</evidence>
<dbReference type="GO" id="GO:0008203">
    <property type="term" value="P:cholesterol metabolic process"/>
    <property type="evidence" value="ECO:0007669"/>
    <property type="project" value="UniProtKB-KW"/>
</dbReference>
<keyword evidence="10" id="KW-0413">Isomerase</keyword>
<dbReference type="RefSeq" id="WP_191759259.1">
    <property type="nucleotide sequence ID" value="NZ_VJXY01000022.1"/>
</dbReference>
<evidence type="ECO:0000256" key="12">
    <source>
        <dbReference type="ARBA" id="ARBA00049645"/>
    </source>
</evidence>
<comment type="pathway">
    <text evidence="12">Steroid metabolism; cholesterol degradation.</text>
</comment>
<evidence type="ECO:0000256" key="3">
    <source>
        <dbReference type="ARBA" id="ARBA00022548"/>
    </source>
</evidence>
<feature type="domain" description="Glucose-methanol-choline oxidoreductase C-terminal" evidence="17">
    <location>
        <begin position="471"/>
        <end position="526"/>
    </location>
</feature>
<comment type="cofactor">
    <cofactor evidence="1">
        <name>FAD</name>
        <dbReference type="ChEBI" id="CHEBI:57692"/>
    </cofactor>
</comment>
<proteinExistence type="inferred from homology"/>
<evidence type="ECO:0000256" key="6">
    <source>
        <dbReference type="ARBA" id="ARBA00023002"/>
    </source>
</evidence>
<evidence type="ECO:0000256" key="2">
    <source>
        <dbReference type="ARBA" id="ARBA00010790"/>
    </source>
</evidence>
<dbReference type="InterPro" id="IPR052542">
    <property type="entry name" value="Cholesterol_Oxidase"/>
</dbReference>
<dbReference type="EMBL" id="VJXY01000022">
    <property type="protein sequence ID" value="MBD6618044.1"/>
    <property type="molecule type" value="Genomic_DNA"/>
</dbReference>
<evidence type="ECO:0000256" key="14">
    <source>
        <dbReference type="ARBA" id="ARBA00049744"/>
    </source>
</evidence>
<evidence type="ECO:0000256" key="9">
    <source>
        <dbReference type="ARBA" id="ARBA00023221"/>
    </source>
</evidence>
<dbReference type="PANTHER" id="PTHR47470:SF1">
    <property type="entry name" value="FAD-DEPENDENT OXIDOREDUCTASE 2 FAD BINDING DOMAIN-CONTAINING PROTEIN"/>
    <property type="match status" value="1"/>
</dbReference>
<evidence type="ECO:0000256" key="13">
    <source>
        <dbReference type="ARBA" id="ARBA00049723"/>
    </source>
</evidence>
<dbReference type="SUPFAM" id="SSF51905">
    <property type="entry name" value="FAD/NAD(P)-binding domain"/>
    <property type="match status" value="1"/>
</dbReference>
<keyword evidence="5" id="KW-0274">FAD</keyword>
<evidence type="ECO:0000256" key="4">
    <source>
        <dbReference type="ARBA" id="ARBA00022630"/>
    </source>
</evidence>
<reference evidence="18" key="1">
    <citation type="submission" date="2019-07" db="EMBL/GenBank/DDBJ databases">
        <title>Toxilogical consequences of a new and cryptic species of cyanobacteria (Komarekiella delphini-convector) recovered from the epidermis of a bottlenose dolphin and 1500 ft. in the air.</title>
        <authorList>
            <person name="Brown A.O."/>
            <person name="Dvorak P."/>
            <person name="Villanueva C.D."/>
            <person name="Foss A.J."/>
            <person name="Garvey A.D."/>
            <person name="Gibson Q.A."/>
            <person name="Johansen J.R."/>
            <person name="Casamatta D.A."/>
        </authorList>
    </citation>
    <scope>NUCLEOTIDE SEQUENCE</scope>
    <source>
        <strain evidence="18">SJRDD-AB1</strain>
    </source>
</reference>
<keyword evidence="6" id="KW-0560">Oxidoreductase</keyword>
<dbReference type="Gene3D" id="3.50.50.60">
    <property type="entry name" value="FAD/NAD(P)-binding domain"/>
    <property type="match status" value="1"/>
</dbReference>
<dbReference type="EC" id="1.1.3.6" evidence="13"/>
<evidence type="ECO:0000256" key="8">
    <source>
        <dbReference type="ARBA" id="ARBA00023166"/>
    </source>
</evidence>
<keyword evidence="8" id="KW-1207">Sterol metabolism</keyword>
<name>A0AA40VSC2_9NOST</name>
<dbReference type="GO" id="GO:0016995">
    <property type="term" value="F:cholesterol oxidase activity"/>
    <property type="evidence" value="ECO:0007669"/>
    <property type="project" value="UniProtKB-EC"/>
</dbReference>
<evidence type="ECO:0000313" key="18">
    <source>
        <dbReference type="EMBL" id="MBD6618044.1"/>
    </source>
</evidence>
<dbReference type="InterPro" id="IPR000172">
    <property type="entry name" value="GMC_OxRdtase_N"/>
</dbReference>
<evidence type="ECO:0000256" key="15">
    <source>
        <dbReference type="ARBA" id="ARBA00049778"/>
    </source>
</evidence>
<dbReference type="PROSITE" id="PS51318">
    <property type="entry name" value="TAT"/>
    <property type="match status" value="1"/>
</dbReference>
<dbReference type="InterPro" id="IPR007867">
    <property type="entry name" value="GMC_OxRtase_C"/>
</dbReference>
<keyword evidence="19" id="KW-1185">Reference proteome</keyword>
<dbReference type="AlphaFoldDB" id="A0AA40VSC2"/>
<dbReference type="Pfam" id="PF00732">
    <property type="entry name" value="GMC_oxred_N"/>
    <property type="match status" value="1"/>
</dbReference>
<dbReference type="Gene3D" id="3.30.410.10">
    <property type="entry name" value="Cholesterol Oxidase, domain 2"/>
    <property type="match status" value="1"/>
</dbReference>
<evidence type="ECO:0000256" key="1">
    <source>
        <dbReference type="ARBA" id="ARBA00001974"/>
    </source>
</evidence>
<keyword evidence="9" id="KW-0753">Steroid metabolism</keyword>
<evidence type="ECO:0000259" key="17">
    <source>
        <dbReference type="Pfam" id="PF05199"/>
    </source>
</evidence>
<gene>
    <name evidence="18" type="ORF">FNW02_19990</name>
</gene>
<accession>A0AA40VSC2</accession>
<dbReference type="SUPFAM" id="SSF54373">
    <property type="entry name" value="FAD-linked reductases, C-terminal domain"/>
    <property type="match status" value="1"/>
</dbReference>
<dbReference type="GO" id="GO:0004769">
    <property type="term" value="F:steroid Delta-isomerase activity"/>
    <property type="evidence" value="ECO:0007669"/>
    <property type="project" value="UniProtKB-EC"/>
</dbReference>
<protein>
    <recommendedName>
        <fullName evidence="14">Cholesterol oxidase</fullName>
        <ecNumber evidence="13">1.1.3.6</ecNumber>
        <ecNumber evidence="11">5.3.3.1</ecNumber>
    </recommendedName>
    <alternativeName>
        <fullName evidence="15">Cholesterol isomerase</fullName>
    </alternativeName>
</protein>
<dbReference type="GO" id="GO:0050660">
    <property type="term" value="F:flavin adenine dinucleotide binding"/>
    <property type="evidence" value="ECO:0007669"/>
    <property type="project" value="InterPro"/>
</dbReference>
<dbReference type="InterPro" id="IPR036188">
    <property type="entry name" value="FAD/NAD-bd_sf"/>
</dbReference>
<keyword evidence="3" id="KW-0153">Cholesterol metabolism</keyword>
<evidence type="ECO:0000256" key="7">
    <source>
        <dbReference type="ARBA" id="ARBA00023098"/>
    </source>
</evidence>
<feature type="domain" description="Glucose-methanol-choline oxidoreductase N-terminal" evidence="16">
    <location>
        <begin position="42"/>
        <end position="318"/>
    </location>
</feature>
<dbReference type="Pfam" id="PF05199">
    <property type="entry name" value="GMC_oxred_C"/>
    <property type="match status" value="1"/>
</dbReference>
<evidence type="ECO:0000256" key="11">
    <source>
        <dbReference type="ARBA" id="ARBA00038856"/>
    </source>
</evidence>
<evidence type="ECO:0000256" key="10">
    <source>
        <dbReference type="ARBA" id="ARBA00023235"/>
    </source>
</evidence>
<comment type="similarity">
    <text evidence="2">Belongs to the GMC oxidoreductase family.</text>
</comment>
<comment type="caution">
    <text evidence="18">The sequence shown here is derived from an EMBL/GenBank/DDBJ whole genome shotgun (WGS) entry which is preliminary data.</text>
</comment>